<organism evidence="2 3">
    <name type="scientific">Hondaea fermentalgiana</name>
    <dbReference type="NCBI Taxonomy" id="2315210"/>
    <lineage>
        <taxon>Eukaryota</taxon>
        <taxon>Sar</taxon>
        <taxon>Stramenopiles</taxon>
        <taxon>Bigyra</taxon>
        <taxon>Labyrinthulomycetes</taxon>
        <taxon>Thraustochytrida</taxon>
        <taxon>Thraustochytriidae</taxon>
        <taxon>Hondaea</taxon>
    </lineage>
</organism>
<accession>A0A2R5GTC0</accession>
<feature type="region of interest" description="Disordered" evidence="1">
    <location>
        <begin position="503"/>
        <end position="560"/>
    </location>
</feature>
<feature type="region of interest" description="Disordered" evidence="1">
    <location>
        <begin position="1"/>
        <end position="20"/>
    </location>
</feature>
<evidence type="ECO:0000313" key="2">
    <source>
        <dbReference type="EMBL" id="GBG34116.1"/>
    </source>
</evidence>
<name>A0A2R5GTC0_9STRA</name>
<dbReference type="InParanoid" id="A0A2R5GTC0"/>
<dbReference type="Proteomes" id="UP000241890">
    <property type="component" value="Unassembled WGS sequence"/>
</dbReference>
<protein>
    <submittedName>
        <fullName evidence="2">Uncharacterized protein</fullName>
    </submittedName>
</protein>
<feature type="compositionally biased region" description="Low complexity" evidence="1">
    <location>
        <begin position="139"/>
        <end position="150"/>
    </location>
</feature>
<feature type="compositionally biased region" description="Basic residues" evidence="1">
    <location>
        <begin position="534"/>
        <end position="560"/>
    </location>
</feature>
<feature type="compositionally biased region" description="Basic and acidic residues" evidence="1">
    <location>
        <begin position="154"/>
        <end position="163"/>
    </location>
</feature>
<dbReference type="AlphaFoldDB" id="A0A2R5GTC0"/>
<feature type="region of interest" description="Disordered" evidence="1">
    <location>
        <begin position="32"/>
        <end position="171"/>
    </location>
</feature>
<feature type="compositionally biased region" description="Basic and acidic residues" evidence="1">
    <location>
        <begin position="516"/>
        <end position="533"/>
    </location>
</feature>
<sequence>MSEPREKVQDFDVSAGDAVDASWEVVNVASYTHAQESDTFSVDSMNQEEEEEEAETLAKESPKDEQSVSSDRQVREDGVSSINAPAVQPQVEYAQGDQATPSDDSKDNSISANEHVTESEDALEDRGEMEHEDADDVAAEVALAAANAAESDSESLRSSEKDTLSGAEPGSESDGVLGQMFFGIVIALLFQVLTVCFFDENTPKEEAPKVRRISSFPYANDGETIIFEHSDWAKSPVVAAYASTATVHAGYLLFGSQGRFVVRRIESLTQFSCSAHTFGIDPDLPEAMSSHDHRTHECRFVDSLDPALPEKWSGKPWAHLCNLNEACTSPDAGRVRFGNSARWISKQVDGGDSFNCTGEFFGASLQGLKDSVSCDFQATNLAFSQDGFLPLCREFSECLVRNVAGLVRYGTNGKYVFRHVGPGTEFRCVNSFFGHDPAHGVEKRCDFKQDPQSAPRQQKSDDEEELMALRAKLVLYEEEFAASAIMVEELLARTAELESALASEVDGKGKTKGKDKKSNDKSHRDKKAGGKDKSSKKHGKDKSGKHHKHGKGGHDKKKGK</sequence>
<reference evidence="2 3" key="1">
    <citation type="submission" date="2017-12" db="EMBL/GenBank/DDBJ databases">
        <title>Sequencing, de novo assembly and annotation of complete genome of a new Thraustochytrid species, strain FCC1311.</title>
        <authorList>
            <person name="Sedici K."/>
            <person name="Godart F."/>
            <person name="Aiese Cigliano R."/>
            <person name="Sanseverino W."/>
            <person name="Barakat M."/>
            <person name="Ortet P."/>
            <person name="Marechal E."/>
            <person name="Cagnac O."/>
            <person name="Amato A."/>
        </authorList>
    </citation>
    <scope>NUCLEOTIDE SEQUENCE [LARGE SCALE GENOMIC DNA]</scope>
</reference>
<feature type="compositionally biased region" description="Polar residues" evidence="1">
    <location>
        <begin position="32"/>
        <end position="45"/>
    </location>
</feature>
<keyword evidence="3" id="KW-1185">Reference proteome</keyword>
<feature type="compositionally biased region" description="Polar residues" evidence="1">
    <location>
        <begin position="97"/>
        <end position="114"/>
    </location>
</feature>
<evidence type="ECO:0000313" key="3">
    <source>
        <dbReference type="Proteomes" id="UP000241890"/>
    </source>
</evidence>
<evidence type="ECO:0000256" key="1">
    <source>
        <dbReference type="SAM" id="MobiDB-lite"/>
    </source>
</evidence>
<feature type="compositionally biased region" description="Acidic residues" evidence="1">
    <location>
        <begin position="46"/>
        <end position="55"/>
    </location>
</feature>
<proteinExistence type="predicted"/>
<feature type="compositionally biased region" description="Basic and acidic residues" evidence="1">
    <location>
        <begin position="56"/>
        <end position="78"/>
    </location>
</feature>
<feature type="compositionally biased region" description="Basic and acidic residues" evidence="1">
    <location>
        <begin position="1"/>
        <end position="10"/>
    </location>
</feature>
<gene>
    <name evidence="2" type="ORF">FCC1311_103392</name>
</gene>
<comment type="caution">
    <text evidence="2">The sequence shown here is derived from an EMBL/GenBank/DDBJ whole genome shotgun (WGS) entry which is preliminary data.</text>
</comment>
<dbReference type="EMBL" id="BEYU01000180">
    <property type="protein sequence ID" value="GBG34116.1"/>
    <property type="molecule type" value="Genomic_DNA"/>
</dbReference>